<dbReference type="InterPro" id="IPR036390">
    <property type="entry name" value="WH_DNA-bd_sf"/>
</dbReference>
<dbReference type="EMBL" id="JAAWWK010000006">
    <property type="protein sequence ID" value="NKI19021.1"/>
    <property type="molecule type" value="Genomic_DNA"/>
</dbReference>
<dbReference type="PANTHER" id="PTHR46577">
    <property type="entry name" value="HTH-TYPE TRANSCRIPTIONAL REGULATORY PROTEIN GABR"/>
    <property type="match status" value="1"/>
</dbReference>
<proteinExistence type="inferred from homology"/>
<dbReference type="Gene3D" id="3.90.1150.10">
    <property type="entry name" value="Aspartate Aminotransferase, domain 1"/>
    <property type="match status" value="1"/>
</dbReference>
<organism evidence="7 8">
    <name type="scientific">Spongiibacter thalassae</name>
    <dbReference type="NCBI Taxonomy" id="2721624"/>
    <lineage>
        <taxon>Bacteria</taxon>
        <taxon>Pseudomonadati</taxon>
        <taxon>Pseudomonadota</taxon>
        <taxon>Gammaproteobacteria</taxon>
        <taxon>Cellvibrionales</taxon>
        <taxon>Spongiibacteraceae</taxon>
        <taxon>Spongiibacter</taxon>
    </lineage>
</organism>
<dbReference type="InterPro" id="IPR015424">
    <property type="entry name" value="PyrdxlP-dep_Trfase"/>
</dbReference>
<reference evidence="7 8" key="1">
    <citation type="submission" date="2020-04" db="EMBL/GenBank/DDBJ databases">
        <authorList>
            <person name="Yoon J."/>
        </authorList>
    </citation>
    <scope>NUCLEOTIDE SEQUENCE [LARGE SCALE GENOMIC DNA]</scope>
    <source>
        <strain evidence="7 8">KMU-166</strain>
    </source>
</reference>
<dbReference type="PROSITE" id="PS50949">
    <property type="entry name" value="HTH_GNTR"/>
    <property type="match status" value="1"/>
</dbReference>
<dbReference type="InterPro" id="IPR036388">
    <property type="entry name" value="WH-like_DNA-bd_sf"/>
</dbReference>
<evidence type="ECO:0000256" key="3">
    <source>
        <dbReference type="ARBA" id="ARBA00023015"/>
    </source>
</evidence>
<dbReference type="Pfam" id="PF00392">
    <property type="entry name" value="GntR"/>
    <property type="match status" value="1"/>
</dbReference>
<keyword evidence="2" id="KW-0663">Pyridoxal phosphate</keyword>
<dbReference type="InterPro" id="IPR015421">
    <property type="entry name" value="PyrdxlP-dep_Trfase_major"/>
</dbReference>
<dbReference type="SUPFAM" id="SSF53383">
    <property type="entry name" value="PLP-dependent transferases"/>
    <property type="match status" value="1"/>
</dbReference>
<evidence type="ECO:0000259" key="6">
    <source>
        <dbReference type="PROSITE" id="PS50949"/>
    </source>
</evidence>
<protein>
    <submittedName>
        <fullName evidence="7">PLP-dependent aminotransferase family protein</fullName>
    </submittedName>
</protein>
<keyword evidence="7" id="KW-0808">Transferase</keyword>
<evidence type="ECO:0000313" key="8">
    <source>
        <dbReference type="Proteomes" id="UP000765845"/>
    </source>
</evidence>
<comment type="similarity">
    <text evidence="1">In the C-terminal section; belongs to the class-I pyridoxal-phosphate-dependent aminotransferase family.</text>
</comment>
<accession>A0ABX1GJD8</accession>
<evidence type="ECO:0000256" key="5">
    <source>
        <dbReference type="ARBA" id="ARBA00023163"/>
    </source>
</evidence>
<dbReference type="Gene3D" id="3.40.640.10">
    <property type="entry name" value="Type I PLP-dependent aspartate aminotransferase-like (Major domain)"/>
    <property type="match status" value="1"/>
</dbReference>
<dbReference type="CDD" id="cd00609">
    <property type="entry name" value="AAT_like"/>
    <property type="match status" value="1"/>
</dbReference>
<dbReference type="SMART" id="SM00345">
    <property type="entry name" value="HTH_GNTR"/>
    <property type="match status" value="1"/>
</dbReference>
<comment type="caution">
    <text evidence="7">The sequence shown here is derived from an EMBL/GenBank/DDBJ whole genome shotgun (WGS) entry which is preliminary data.</text>
</comment>
<dbReference type="InterPro" id="IPR004839">
    <property type="entry name" value="Aminotransferase_I/II_large"/>
</dbReference>
<keyword evidence="8" id="KW-1185">Reference proteome</keyword>
<keyword evidence="3" id="KW-0805">Transcription regulation</keyword>
<evidence type="ECO:0000256" key="1">
    <source>
        <dbReference type="ARBA" id="ARBA00005384"/>
    </source>
</evidence>
<feature type="domain" description="HTH gntR-type" evidence="6">
    <location>
        <begin position="11"/>
        <end position="79"/>
    </location>
</feature>
<dbReference type="CDD" id="cd07377">
    <property type="entry name" value="WHTH_GntR"/>
    <property type="match status" value="1"/>
</dbReference>
<keyword evidence="4" id="KW-0238">DNA-binding</keyword>
<keyword evidence="5" id="KW-0804">Transcription</keyword>
<dbReference type="GO" id="GO:0008483">
    <property type="term" value="F:transaminase activity"/>
    <property type="evidence" value="ECO:0007669"/>
    <property type="project" value="UniProtKB-KW"/>
</dbReference>
<dbReference type="Pfam" id="PF00155">
    <property type="entry name" value="Aminotran_1_2"/>
    <property type="match status" value="1"/>
</dbReference>
<evidence type="ECO:0000256" key="2">
    <source>
        <dbReference type="ARBA" id="ARBA00022898"/>
    </source>
</evidence>
<keyword evidence="7" id="KW-0032">Aminotransferase</keyword>
<name>A0ABX1GJD8_9GAMM</name>
<gene>
    <name evidence="7" type="ORF">HCU74_16555</name>
</gene>
<dbReference type="RefSeq" id="WP_168451525.1">
    <property type="nucleotide sequence ID" value="NZ_JAAWWK010000006.1"/>
</dbReference>
<dbReference type="InterPro" id="IPR015422">
    <property type="entry name" value="PyrdxlP-dep_Trfase_small"/>
</dbReference>
<dbReference type="InterPro" id="IPR000524">
    <property type="entry name" value="Tscrpt_reg_HTH_GntR"/>
</dbReference>
<dbReference type="Gene3D" id="1.10.10.10">
    <property type="entry name" value="Winged helix-like DNA-binding domain superfamily/Winged helix DNA-binding domain"/>
    <property type="match status" value="1"/>
</dbReference>
<evidence type="ECO:0000313" key="7">
    <source>
        <dbReference type="EMBL" id="NKI19021.1"/>
    </source>
</evidence>
<dbReference type="InterPro" id="IPR051446">
    <property type="entry name" value="HTH_trans_reg/aminotransferase"/>
</dbReference>
<dbReference type="SUPFAM" id="SSF46785">
    <property type="entry name" value="Winged helix' DNA-binding domain"/>
    <property type="match status" value="1"/>
</dbReference>
<evidence type="ECO:0000256" key="4">
    <source>
        <dbReference type="ARBA" id="ARBA00023125"/>
    </source>
</evidence>
<dbReference type="PANTHER" id="PTHR46577:SF2">
    <property type="entry name" value="TRANSCRIPTIONAL REGULATORY PROTEIN"/>
    <property type="match status" value="1"/>
</dbReference>
<sequence>MENPQAVNSESPLYLQIAEQVIEGIGSGKLRSGERLPGVRPISRAYGVSLATAVAAYRYLERENIIEARPRSGFFVKHRFSESLQQPEQSRPRQWPTPVTGQQRVMQVIEASHEPGLLHLGAAVPDPDLLPLKAIQRALASAARHPLTTRGGYEFPPGFSGLREPLAARLQQLDCRVSAEEIVVTNGGQEALMLALRTLCQPGDIVALESPAFYGLLQIIDALGLKALEIPTHPDSGISLDALQLAIEKWPIKVCVVVSNFSNPLGCVMPDSHKQQLAQMMEKAGIPLIEDDIYGDLSFDSSRPGTIKRHDVSGNILYCSSFSKTLSPGLRVGWLCPGRYLEAVKYQKFIHSCASPTVPQIAAGQLLASGDYDRHIHRMRGELYRSVMRMRERLCHHLPSGTRITLPKGGFVLWVELPPNVDSLALAQLALAEGVSIAAGPLFSASEKYRNFMRISCACPWSDQVELGLATLGRLARQLCQP</sequence>
<dbReference type="Proteomes" id="UP000765845">
    <property type="component" value="Unassembled WGS sequence"/>
</dbReference>